<keyword evidence="5" id="KW-0812">Transmembrane</keyword>
<feature type="chain" id="PRO_5045686045" description="histidine kinase" evidence="6">
    <location>
        <begin position="20"/>
        <end position="739"/>
    </location>
</feature>
<dbReference type="EMBL" id="JAWDJT010000015">
    <property type="protein sequence ID" value="MDU0372397.1"/>
    <property type="molecule type" value="Genomic_DNA"/>
</dbReference>
<protein>
    <recommendedName>
        <fullName evidence="2">histidine kinase</fullName>
        <ecNumber evidence="2">2.7.13.3</ecNumber>
    </recommendedName>
</protein>
<keyword evidence="3" id="KW-0597">Phosphoprotein</keyword>
<dbReference type="SMART" id="SM00388">
    <property type="entry name" value="HisKA"/>
    <property type="match status" value="1"/>
</dbReference>
<evidence type="ECO:0000313" key="8">
    <source>
        <dbReference type="EMBL" id="MDU0372397.1"/>
    </source>
</evidence>
<dbReference type="SUPFAM" id="SSF48452">
    <property type="entry name" value="TPR-like"/>
    <property type="match status" value="1"/>
</dbReference>
<feature type="repeat" description="TPR" evidence="4">
    <location>
        <begin position="166"/>
        <end position="199"/>
    </location>
</feature>
<keyword evidence="4" id="KW-0802">TPR repeat</keyword>
<accession>A0ABU3TLY2</accession>
<dbReference type="SUPFAM" id="SSF47384">
    <property type="entry name" value="Homodimeric domain of signal transducing histidine kinase"/>
    <property type="match status" value="1"/>
</dbReference>
<dbReference type="InterPro" id="IPR011990">
    <property type="entry name" value="TPR-like_helical_dom_sf"/>
</dbReference>
<comment type="caution">
    <text evidence="8">The sequence shown here is derived from an EMBL/GenBank/DDBJ whole genome shotgun (WGS) entry which is preliminary data.</text>
</comment>
<keyword evidence="5" id="KW-0472">Membrane</keyword>
<evidence type="ECO:0000256" key="3">
    <source>
        <dbReference type="ARBA" id="ARBA00022553"/>
    </source>
</evidence>
<dbReference type="PANTHER" id="PTHR43065:SF42">
    <property type="entry name" value="TWO-COMPONENT SENSOR PPRA"/>
    <property type="match status" value="1"/>
</dbReference>
<sequence>MKWISVLLLVLVFGSPVLAQRQYWNADYDSLYHAVKLQTADTARVPRLAHLLRITEFSEPVRRQQATQMLAELLRLNDRTQQLPTAAPYREMQAGLRLWQREQYAEALAAMQQAIELVDESGQAAPFLLMDLAPIYNKLHESDKRFTYFKRKLLQYQVRGLRENEAACYVVLGGTYRHRGDYNQAISHYLHAADLLQKFNRRMYSNELMVAGNTYAEWGNPQKALYYLRQAARWNDKSKIAGLQRFYSEHAVANLYLQLHDLPAAAQYINKALRTARADSLNSGIYTAYALVLQSQLLVAQGQSPAALPLLTRAQQLADSLRMDITGRPGEFALDATWARYYTARQNYALAAQHLRKGYALATAANFQMLRPKYLRELVRFEGAHGSAAEAQGYSLAYLALQDTLNRMQGSNLLAQYEGERIEQAQQAQIAQLRHEKTMQALRLSQRNQLLLLSVVALVLISGLGILVYRQLQTNRQTLAQLRLTQNQLVQSEKWAFVGEVSAGIAHELQNPLNFMKRFAEVSTSLVDNMDHQSDSPALEHEILLGLRQNLQEISQHGMRASGIIKDMLEHARTGTTQRTSTDLNALVLEYLQLARQHQELQTSAAEVGVETDLAPGLPPVPVVPPDMGRVLLNLFTNAFYAVAQRQQAGETNYQPQVRIDSRLLPGAVQVRVHDNGSGMPEEVRRKVFEAFFTTKPLGEGTGLGLSLSRDIVHSHGGTISVASKPGQGTEFIITLPTE</sequence>
<keyword evidence="6" id="KW-0732">Signal</keyword>
<dbReference type="SMART" id="SM00028">
    <property type="entry name" value="TPR"/>
    <property type="match status" value="5"/>
</dbReference>
<dbReference type="CDD" id="cd00082">
    <property type="entry name" value="HisKA"/>
    <property type="match status" value="1"/>
</dbReference>
<name>A0ABU3TLY2_9BACT</name>
<reference evidence="8 9" key="1">
    <citation type="submission" date="2023-10" db="EMBL/GenBank/DDBJ databases">
        <title>Hymenobacter endophyticus sp. nov., an isolate from the leaf tissues of wheat.</title>
        <authorList>
            <person name="Dai Y."/>
        </authorList>
    </citation>
    <scope>NUCLEOTIDE SEQUENCE [LARGE SCALE GENOMIC DNA]</scope>
    <source>
        <strain evidence="8 9">ZK17L-C2</strain>
    </source>
</reference>
<dbReference type="InterPro" id="IPR003594">
    <property type="entry name" value="HATPase_dom"/>
</dbReference>
<dbReference type="InterPro" id="IPR005467">
    <property type="entry name" value="His_kinase_dom"/>
</dbReference>
<dbReference type="Pfam" id="PF13424">
    <property type="entry name" value="TPR_12"/>
    <property type="match status" value="1"/>
</dbReference>
<evidence type="ECO:0000256" key="4">
    <source>
        <dbReference type="PROSITE-ProRule" id="PRU00339"/>
    </source>
</evidence>
<dbReference type="PRINTS" id="PR00344">
    <property type="entry name" value="BCTRLSENSOR"/>
</dbReference>
<gene>
    <name evidence="8" type="ORF">ROI90_18460</name>
</gene>
<feature type="signal peptide" evidence="6">
    <location>
        <begin position="1"/>
        <end position="19"/>
    </location>
</feature>
<evidence type="ECO:0000313" key="9">
    <source>
        <dbReference type="Proteomes" id="UP001250698"/>
    </source>
</evidence>
<dbReference type="Proteomes" id="UP001250698">
    <property type="component" value="Unassembled WGS sequence"/>
</dbReference>
<dbReference type="InterPro" id="IPR019734">
    <property type="entry name" value="TPR_rpt"/>
</dbReference>
<dbReference type="EC" id="2.7.13.3" evidence="2"/>
<comment type="catalytic activity">
    <reaction evidence="1">
        <text>ATP + protein L-histidine = ADP + protein N-phospho-L-histidine.</text>
        <dbReference type="EC" id="2.7.13.3"/>
    </reaction>
</comment>
<keyword evidence="8" id="KW-0067">ATP-binding</keyword>
<dbReference type="Gene3D" id="1.10.287.130">
    <property type="match status" value="1"/>
</dbReference>
<dbReference type="Pfam" id="PF02518">
    <property type="entry name" value="HATPase_c"/>
    <property type="match status" value="1"/>
</dbReference>
<keyword evidence="8" id="KW-0547">Nucleotide-binding</keyword>
<dbReference type="InterPro" id="IPR036097">
    <property type="entry name" value="HisK_dim/P_sf"/>
</dbReference>
<feature type="domain" description="Histidine kinase" evidence="7">
    <location>
        <begin position="504"/>
        <end position="739"/>
    </location>
</feature>
<dbReference type="PROSITE" id="PS50005">
    <property type="entry name" value="TPR"/>
    <property type="match status" value="1"/>
</dbReference>
<dbReference type="Gene3D" id="1.25.40.10">
    <property type="entry name" value="Tetratricopeptide repeat domain"/>
    <property type="match status" value="1"/>
</dbReference>
<evidence type="ECO:0000256" key="2">
    <source>
        <dbReference type="ARBA" id="ARBA00012438"/>
    </source>
</evidence>
<dbReference type="PROSITE" id="PS50109">
    <property type="entry name" value="HIS_KIN"/>
    <property type="match status" value="1"/>
</dbReference>
<dbReference type="SUPFAM" id="SSF55874">
    <property type="entry name" value="ATPase domain of HSP90 chaperone/DNA topoisomerase II/histidine kinase"/>
    <property type="match status" value="1"/>
</dbReference>
<dbReference type="RefSeq" id="WP_315999760.1">
    <property type="nucleotide sequence ID" value="NZ_JAWDJT010000015.1"/>
</dbReference>
<dbReference type="InterPro" id="IPR003661">
    <property type="entry name" value="HisK_dim/P_dom"/>
</dbReference>
<dbReference type="InterPro" id="IPR036890">
    <property type="entry name" value="HATPase_C_sf"/>
</dbReference>
<evidence type="ECO:0000256" key="6">
    <source>
        <dbReference type="SAM" id="SignalP"/>
    </source>
</evidence>
<proteinExistence type="predicted"/>
<feature type="transmembrane region" description="Helical" evidence="5">
    <location>
        <begin position="450"/>
        <end position="469"/>
    </location>
</feature>
<organism evidence="8 9">
    <name type="scientific">Hymenobacter endophyticus</name>
    <dbReference type="NCBI Taxonomy" id="3076335"/>
    <lineage>
        <taxon>Bacteria</taxon>
        <taxon>Pseudomonadati</taxon>
        <taxon>Bacteroidota</taxon>
        <taxon>Cytophagia</taxon>
        <taxon>Cytophagales</taxon>
        <taxon>Hymenobacteraceae</taxon>
        <taxon>Hymenobacter</taxon>
    </lineage>
</organism>
<keyword evidence="9" id="KW-1185">Reference proteome</keyword>
<dbReference type="Gene3D" id="3.30.565.10">
    <property type="entry name" value="Histidine kinase-like ATPase, C-terminal domain"/>
    <property type="match status" value="1"/>
</dbReference>
<evidence type="ECO:0000256" key="5">
    <source>
        <dbReference type="SAM" id="Phobius"/>
    </source>
</evidence>
<dbReference type="PANTHER" id="PTHR43065">
    <property type="entry name" value="SENSOR HISTIDINE KINASE"/>
    <property type="match status" value="1"/>
</dbReference>
<keyword evidence="5" id="KW-1133">Transmembrane helix</keyword>
<dbReference type="SMART" id="SM00387">
    <property type="entry name" value="HATPase_c"/>
    <property type="match status" value="1"/>
</dbReference>
<dbReference type="GO" id="GO:0005524">
    <property type="term" value="F:ATP binding"/>
    <property type="evidence" value="ECO:0007669"/>
    <property type="project" value="UniProtKB-KW"/>
</dbReference>
<dbReference type="InterPro" id="IPR004358">
    <property type="entry name" value="Sig_transdc_His_kin-like_C"/>
</dbReference>
<evidence type="ECO:0000259" key="7">
    <source>
        <dbReference type="PROSITE" id="PS50109"/>
    </source>
</evidence>
<evidence type="ECO:0000256" key="1">
    <source>
        <dbReference type="ARBA" id="ARBA00000085"/>
    </source>
</evidence>